<comment type="subcellular location">
    <subcellularLocation>
        <location evidence="1">Cell membrane</location>
        <topology evidence="1">Multi-pass membrane protein</topology>
    </subcellularLocation>
</comment>
<keyword evidence="5 7" id="KW-1133">Transmembrane helix</keyword>
<proteinExistence type="predicted"/>
<dbReference type="AlphaFoldDB" id="K1RUQ8"/>
<feature type="non-terminal residue" evidence="8">
    <location>
        <position position="117"/>
    </location>
</feature>
<organism evidence="8">
    <name type="scientific">human gut metagenome</name>
    <dbReference type="NCBI Taxonomy" id="408170"/>
    <lineage>
        <taxon>unclassified sequences</taxon>
        <taxon>metagenomes</taxon>
        <taxon>organismal metagenomes</taxon>
    </lineage>
</organism>
<evidence type="ECO:0000256" key="7">
    <source>
        <dbReference type="SAM" id="Phobius"/>
    </source>
</evidence>
<evidence type="ECO:0000256" key="2">
    <source>
        <dbReference type="ARBA" id="ARBA00022448"/>
    </source>
</evidence>
<feature type="transmembrane region" description="Helical" evidence="7">
    <location>
        <begin position="28"/>
        <end position="52"/>
    </location>
</feature>
<dbReference type="EMBL" id="AJWZ01010211">
    <property type="protein sequence ID" value="EKC49118.1"/>
    <property type="molecule type" value="Genomic_DNA"/>
</dbReference>
<reference evidence="8" key="1">
    <citation type="journal article" date="2013" name="Environ. Microbiol.">
        <title>Microbiota from the distal guts of lean and obese adolescents exhibit partial functional redundancy besides clear differences in community structure.</title>
        <authorList>
            <person name="Ferrer M."/>
            <person name="Ruiz A."/>
            <person name="Lanza F."/>
            <person name="Haange S.B."/>
            <person name="Oberbach A."/>
            <person name="Till H."/>
            <person name="Bargiela R."/>
            <person name="Campoy C."/>
            <person name="Segura M.T."/>
            <person name="Richter M."/>
            <person name="von Bergen M."/>
            <person name="Seifert J."/>
            <person name="Suarez A."/>
        </authorList>
    </citation>
    <scope>NUCLEOTIDE SEQUENCE</scope>
</reference>
<dbReference type="GO" id="GO:0005886">
    <property type="term" value="C:plasma membrane"/>
    <property type="evidence" value="ECO:0007669"/>
    <property type="project" value="UniProtKB-SubCell"/>
</dbReference>
<evidence type="ECO:0000313" key="8">
    <source>
        <dbReference type="EMBL" id="EKC49118.1"/>
    </source>
</evidence>
<dbReference type="SUPFAM" id="SSF161098">
    <property type="entry name" value="MetI-like"/>
    <property type="match status" value="1"/>
</dbReference>
<evidence type="ECO:0000256" key="3">
    <source>
        <dbReference type="ARBA" id="ARBA00022475"/>
    </source>
</evidence>
<keyword evidence="4 7" id="KW-0812">Transmembrane</keyword>
<dbReference type="PANTHER" id="PTHR30193:SF37">
    <property type="entry name" value="INNER MEMBRANE ABC TRANSPORTER PERMEASE PROTEIN YCJO"/>
    <property type="match status" value="1"/>
</dbReference>
<dbReference type="InterPro" id="IPR035906">
    <property type="entry name" value="MetI-like_sf"/>
</dbReference>
<sequence>MKLSNTALFYRMEREKAMYWLSTKKAKIIMLLPTLMIYAVFIIIPVFIAFYYSFTDYSGLGKASFVGIKNYVAMFHDKLFLIALKNTFLVLLFSVIFLIVGSFMAALLMNKNFHGNA</sequence>
<protein>
    <submittedName>
        <fullName evidence="8">Inner membrane protein</fullName>
    </submittedName>
</protein>
<keyword evidence="2" id="KW-0813">Transport</keyword>
<comment type="caution">
    <text evidence="8">The sequence shown here is derived from an EMBL/GenBank/DDBJ whole genome shotgun (WGS) entry which is preliminary data.</text>
</comment>
<evidence type="ECO:0000256" key="6">
    <source>
        <dbReference type="ARBA" id="ARBA00023136"/>
    </source>
</evidence>
<keyword evidence="6 7" id="KW-0472">Membrane</keyword>
<accession>K1RUQ8</accession>
<dbReference type="InterPro" id="IPR051393">
    <property type="entry name" value="ABC_transporter_permease"/>
</dbReference>
<dbReference type="Gene3D" id="1.10.3720.10">
    <property type="entry name" value="MetI-like"/>
    <property type="match status" value="1"/>
</dbReference>
<dbReference type="PANTHER" id="PTHR30193">
    <property type="entry name" value="ABC TRANSPORTER PERMEASE PROTEIN"/>
    <property type="match status" value="1"/>
</dbReference>
<feature type="transmembrane region" description="Helical" evidence="7">
    <location>
        <begin position="88"/>
        <end position="109"/>
    </location>
</feature>
<name>K1RUQ8_9ZZZZ</name>
<evidence type="ECO:0000256" key="4">
    <source>
        <dbReference type="ARBA" id="ARBA00022692"/>
    </source>
</evidence>
<gene>
    <name evidence="8" type="ORF">OBE_14811</name>
</gene>
<keyword evidence="3" id="KW-1003">Cell membrane</keyword>
<evidence type="ECO:0000256" key="5">
    <source>
        <dbReference type="ARBA" id="ARBA00022989"/>
    </source>
</evidence>
<evidence type="ECO:0000256" key="1">
    <source>
        <dbReference type="ARBA" id="ARBA00004651"/>
    </source>
</evidence>